<keyword evidence="2" id="KW-0119">Carbohydrate metabolism</keyword>
<reference evidence="5" key="1">
    <citation type="submission" date="2017-09" db="EMBL/GenBank/DDBJ databases">
        <title>Depth-based differentiation of microbial function through sediment-hosted aquifers and enrichment of novel symbionts in the deep terrestrial subsurface.</title>
        <authorList>
            <person name="Probst A.J."/>
            <person name="Ladd B."/>
            <person name="Jarett J.K."/>
            <person name="Geller-Mcgrath D.E."/>
            <person name="Sieber C.M.K."/>
            <person name="Emerson J.B."/>
            <person name="Anantharaman K."/>
            <person name="Thomas B.C."/>
            <person name="Malmstrom R."/>
            <person name="Stieglmeier M."/>
            <person name="Klingl A."/>
            <person name="Woyke T."/>
            <person name="Ryan C.M."/>
            <person name="Banfield J.F."/>
        </authorList>
    </citation>
    <scope>NUCLEOTIDE SEQUENCE [LARGE SCALE GENOMIC DNA]</scope>
</reference>
<comment type="caution">
    <text evidence="4">The sequence shown here is derived from an EMBL/GenBank/DDBJ whole genome shotgun (WGS) entry which is preliminary data.</text>
</comment>
<name>A0A2M8LBQ3_9BACT</name>
<dbReference type="PANTHER" id="PTHR36306">
    <property type="entry name" value="ALPHA-AMYLASE-RELATED-RELATED"/>
    <property type="match status" value="1"/>
</dbReference>
<evidence type="ECO:0000256" key="1">
    <source>
        <dbReference type="ARBA" id="ARBA00006821"/>
    </source>
</evidence>
<accession>A0A2M8LBQ3</accession>
<feature type="domain" description="Glycoside hydrolase family 57 N-terminal" evidence="3">
    <location>
        <begin position="10"/>
        <end position="245"/>
    </location>
</feature>
<evidence type="ECO:0000313" key="5">
    <source>
        <dbReference type="Proteomes" id="UP000228700"/>
    </source>
</evidence>
<evidence type="ECO:0000259" key="3">
    <source>
        <dbReference type="Pfam" id="PF03065"/>
    </source>
</evidence>
<proteinExistence type="inferred from homology"/>
<dbReference type="Proteomes" id="UP000228700">
    <property type="component" value="Unassembled WGS sequence"/>
</dbReference>
<dbReference type="GO" id="GO:0003824">
    <property type="term" value="F:catalytic activity"/>
    <property type="evidence" value="ECO:0007669"/>
    <property type="project" value="InterPro"/>
</dbReference>
<evidence type="ECO:0000256" key="2">
    <source>
        <dbReference type="ARBA" id="ARBA00023277"/>
    </source>
</evidence>
<gene>
    <name evidence="4" type="ORF">COV01_03025</name>
</gene>
<dbReference type="GO" id="GO:0005975">
    <property type="term" value="P:carbohydrate metabolic process"/>
    <property type="evidence" value="ECO:0007669"/>
    <property type="project" value="InterPro"/>
</dbReference>
<dbReference type="EMBL" id="PFEQ01000013">
    <property type="protein sequence ID" value="PJE74047.1"/>
    <property type="molecule type" value="Genomic_DNA"/>
</dbReference>
<dbReference type="InterPro" id="IPR052046">
    <property type="entry name" value="GH57_Enzymes"/>
</dbReference>
<comment type="similarity">
    <text evidence="1">Belongs to the glycosyl hydrolase 57 family.</text>
</comment>
<organism evidence="4 5">
    <name type="scientific">Candidatus Taylorbacteria bacterium CG10_big_fil_rev_8_21_14_0_10_41_48</name>
    <dbReference type="NCBI Taxonomy" id="1975024"/>
    <lineage>
        <taxon>Bacteria</taxon>
        <taxon>Candidatus Tayloriibacteriota</taxon>
    </lineage>
</organism>
<dbReference type="AlphaFoldDB" id="A0A2M8LBQ3"/>
<dbReference type="InterPro" id="IPR004300">
    <property type="entry name" value="Glyco_hydro_57_N"/>
</dbReference>
<sequence>MKWAHFLHIYQPAEQQRDIVEAVVNQSYRPLARHFKDNPHVRLTLNITGSLLELLDKYGYQDVIDDLREAGLNGHIEFTGSAKYHAFLPLLAPDEIDRQIRINNETCEKYLGDAYKPKGFFPPEMAYTPALIPILEKFGFEWIILDEIAYKGKPGVVDFSKLYQIKGSTLKVFFKERRASNVLMSAIARSVNTFFEALKEDMNIDRYLITGMDGETFGHHRPGLELTLFELLKSPKFTFVNISDLLNEKYEVIECSPIQSTWASSQNDIEKGIQFLSWSDPENEIHKMQWRFLSLTSDLVKGLDESNEMYEKVRHLMDVANASDHFWWASAKPWWSLEMIEEGAYKFMEVIRAVPNVPTDILVEAGQLYEGIVSTAFNWQRTGKVREMMKSQYSTTRISFKDRTLGKGGAEEGVYHAFMDMMKNLEIKARDNGEYEKAILWRDAQYKLEHKLDIYDAINAVDLLRVEISNEEVEKTIQEYKDKYRAIRGGQPEQRGS</sequence>
<dbReference type="Gene3D" id="3.20.110.20">
    <property type="match status" value="1"/>
</dbReference>
<dbReference type="SUPFAM" id="SSF88713">
    <property type="entry name" value="Glycoside hydrolase/deacetylase"/>
    <property type="match status" value="1"/>
</dbReference>
<evidence type="ECO:0000313" key="4">
    <source>
        <dbReference type="EMBL" id="PJE74047.1"/>
    </source>
</evidence>
<protein>
    <recommendedName>
        <fullName evidence="3">Glycoside hydrolase family 57 N-terminal domain-containing protein</fullName>
    </recommendedName>
</protein>
<dbReference type="InterPro" id="IPR011330">
    <property type="entry name" value="Glyco_hydro/deAcase_b/a-brl"/>
</dbReference>
<dbReference type="Pfam" id="PF03065">
    <property type="entry name" value="Glyco_hydro_57"/>
    <property type="match status" value="1"/>
</dbReference>